<sequence length="153" mass="16963">MYLSRPGLHPRLSASDSDNTGSKREQSTKPHRQIERASSRVTVSFRHTNNRSRDRYVTRDIGRCGRAPPPQTKAGLLLAANISPGQGRKPPQPSALEDPRQRPTNFSRHSPEILDRSSGAGMSATGKRKRDGAPGFFDLPASSYNFYCRTTKN</sequence>
<protein>
    <submittedName>
        <fullName evidence="2">Uncharacterized protein</fullName>
    </submittedName>
</protein>
<organism evidence="2 3">
    <name type="scientific">Rhynchophorus ferrugineus</name>
    <name type="common">Red palm weevil</name>
    <name type="synonym">Curculio ferrugineus</name>
    <dbReference type="NCBI Taxonomy" id="354439"/>
    <lineage>
        <taxon>Eukaryota</taxon>
        <taxon>Metazoa</taxon>
        <taxon>Ecdysozoa</taxon>
        <taxon>Arthropoda</taxon>
        <taxon>Hexapoda</taxon>
        <taxon>Insecta</taxon>
        <taxon>Pterygota</taxon>
        <taxon>Neoptera</taxon>
        <taxon>Endopterygota</taxon>
        <taxon>Coleoptera</taxon>
        <taxon>Polyphaga</taxon>
        <taxon>Cucujiformia</taxon>
        <taxon>Curculionidae</taxon>
        <taxon>Dryophthorinae</taxon>
        <taxon>Rhynchophorus</taxon>
    </lineage>
</organism>
<feature type="compositionally biased region" description="Basic and acidic residues" evidence="1">
    <location>
        <begin position="51"/>
        <end position="63"/>
    </location>
</feature>
<dbReference type="Proteomes" id="UP000625711">
    <property type="component" value="Unassembled WGS sequence"/>
</dbReference>
<accession>A0A834I977</accession>
<dbReference type="EMBL" id="JAACXV010007673">
    <property type="protein sequence ID" value="KAF7276294.1"/>
    <property type="molecule type" value="Genomic_DNA"/>
</dbReference>
<name>A0A834I977_RHYFE</name>
<evidence type="ECO:0000313" key="2">
    <source>
        <dbReference type="EMBL" id="KAF7276294.1"/>
    </source>
</evidence>
<proteinExistence type="predicted"/>
<gene>
    <name evidence="2" type="ORF">GWI33_010695</name>
</gene>
<reference evidence="2" key="1">
    <citation type="submission" date="2020-08" db="EMBL/GenBank/DDBJ databases">
        <title>Genome sequencing and assembly of the red palm weevil Rhynchophorus ferrugineus.</title>
        <authorList>
            <person name="Dias G.B."/>
            <person name="Bergman C.M."/>
            <person name="Manee M."/>
        </authorList>
    </citation>
    <scope>NUCLEOTIDE SEQUENCE</scope>
    <source>
        <strain evidence="2">AA-2017</strain>
        <tissue evidence="2">Whole larva</tissue>
    </source>
</reference>
<comment type="caution">
    <text evidence="2">The sequence shown here is derived from an EMBL/GenBank/DDBJ whole genome shotgun (WGS) entry which is preliminary data.</text>
</comment>
<feature type="compositionally biased region" description="Basic and acidic residues" evidence="1">
    <location>
        <begin position="21"/>
        <end position="38"/>
    </location>
</feature>
<keyword evidence="3" id="KW-1185">Reference proteome</keyword>
<evidence type="ECO:0000313" key="3">
    <source>
        <dbReference type="Proteomes" id="UP000625711"/>
    </source>
</evidence>
<evidence type="ECO:0000256" key="1">
    <source>
        <dbReference type="SAM" id="MobiDB-lite"/>
    </source>
</evidence>
<dbReference type="AlphaFoldDB" id="A0A834I977"/>
<feature type="region of interest" description="Disordered" evidence="1">
    <location>
        <begin position="1"/>
        <end position="138"/>
    </location>
</feature>